<dbReference type="Proteomes" id="UP000182110">
    <property type="component" value="Unassembled WGS sequence"/>
</dbReference>
<dbReference type="EMBL" id="CCXW01000002">
    <property type="protein sequence ID" value="CEG24554.1"/>
    <property type="molecule type" value="Genomic_DNA"/>
</dbReference>
<proteinExistence type="predicted"/>
<dbReference type="RefSeq" id="WP_072273904.1">
    <property type="nucleotide sequence ID" value="NZ_CCXW01000002.1"/>
</dbReference>
<keyword evidence="2" id="KW-1185">Reference proteome</keyword>
<protein>
    <submittedName>
        <fullName evidence="1">Uncharacterized protein</fullName>
    </submittedName>
</protein>
<organism evidence="1 2">
    <name type="scientific">Peribacillus simplex</name>
    <dbReference type="NCBI Taxonomy" id="1478"/>
    <lineage>
        <taxon>Bacteria</taxon>
        <taxon>Bacillati</taxon>
        <taxon>Bacillota</taxon>
        <taxon>Bacilli</taxon>
        <taxon>Bacillales</taxon>
        <taxon>Bacillaceae</taxon>
        <taxon>Peribacillus</taxon>
    </lineage>
</organism>
<evidence type="ECO:0000313" key="2">
    <source>
        <dbReference type="Proteomes" id="UP000182110"/>
    </source>
</evidence>
<accession>A0AAN2PBC1</accession>
<evidence type="ECO:0000313" key="1">
    <source>
        <dbReference type="EMBL" id="CEG24554.1"/>
    </source>
</evidence>
<reference evidence="1 2" key="1">
    <citation type="journal article" date="2014" name="Genome Announc.">
        <title>Genome Sequence of Bacillus simplex Strain P558, Isolated from a Human Fecal Sample.</title>
        <authorList>
            <person name="Croce O."/>
            <person name="Hugon P."/>
            <person name="Lagier J.C."/>
            <person name="Bibi F."/>
            <person name="Robert C."/>
            <person name="Azhar E.I."/>
            <person name="Raoult D."/>
            <person name="Fournier P.E."/>
        </authorList>
    </citation>
    <scope>NUCLEOTIDE SEQUENCE [LARGE SCALE GENOMIC DNA]</scope>
    <source>
        <strain evidence="1 2">P558</strain>
    </source>
</reference>
<sequence length="273" mass="31435">MSETVETTIQILSLVIAALSALFSAFSSKSASESARLSEKQLELSKESYVNQNRPTLQLDNQMVEINFEDFVVFNYKSFEEELKNITVDSNYSESMSFKLYNIGITTARNILIQTRVENLSIFFNSIPSQIINDLKSSGLELHLERTEDGTSSLFYFINEMQGGNLLNIDYKQKTPVIYPRNNEMEKGSLLRITKLFEVLCKLYFIQCKQNGYAPSVQPKLLINIQYQDYTGQSWIQEYSLSPSLYKTIRLSTFNTNKAVFRLEISEFNNIRV</sequence>
<dbReference type="AlphaFoldDB" id="A0AAN2PBC1"/>
<comment type="caution">
    <text evidence="1">The sequence shown here is derived from an EMBL/GenBank/DDBJ whole genome shotgun (WGS) entry which is preliminary data.</text>
</comment>
<name>A0AAN2PBC1_9BACI</name>
<gene>
    <name evidence="1" type="ORF">BN1180_05369</name>
</gene>